<evidence type="ECO:0000256" key="6">
    <source>
        <dbReference type="HAMAP-Rule" id="MF_00337"/>
    </source>
</evidence>
<dbReference type="OrthoDB" id="1525214at2"/>
<dbReference type="GO" id="GO:0005829">
    <property type="term" value="C:cytosol"/>
    <property type="evidence" value="ECO:0007669"/>
    <property type="project" value="TreeGrafter"/>
</dbReference>
<dbReference type="GO" id="GO:0009318">
    <property type="term" value="C:exodeoxyribonuclease VII complex"/>
    <property type="evidence" value="ECO:0007669"/>
    <property type="project" value="UniProtKB-UniRule"/>
</dbReference>
<dbReference type="HAMAP" id="MF_00337">
    <property type="entry name" value="Exonuc_7_S"/>
    <property type="match status" value="1"/>
</dbReference>
<dbReference type="RefSeq" id="WP_114982639.1">
    <property type="nucleotide sequence ID" value="NZ_CP027806.1"/>
</dbReference>
<evidence type="ECO:0000256" key="1">
    <source>
        <dbReference type="ARBA" id="ARBA00009998"/>
    </source>
</evidence>
<keyword evidence="3 6" id="KW-0540">Nuclease</keyword>
<comment type="similarity">
    <text evidence="1 6">Belongs to the XseB family.</text>
</comment>
<dbReference type="InterPro" id="IPR003761">
    <property type="entry name" value="Exonuc_VII_S"/>
</dbReference>
<protein>
    <recommendedName>
        <fullName evidence="6">Exodeoxyribonuclease 7 small subunit</fullName>
        <ecNumber evidence="6">3.1.11.6</ecNumber>
    </recommendedName>
    <alternativeName>
        <fullName evidence="6">Exodeoxyribonuclease VII small subunit</fullName>
        <shortName evidence="6">Exonuclease VII small subunit</shortName>
    </alternativeName>
</protein>
<keyword evidence="4 6" id="KW-0378">Hydrolase</keyword>
<comment type="function">
    <text evidence="6">Bidirectionally degrades single-stranded DNA into large acid-insoluble oligonucleotides, which are then degraded further into small acid-soluble oligonucleotides.</text>
</comment>
<reference evidence="7 8" key="1">
    <citation type="submission" date="2018-03" db="EMBL/GenBank/DDBJ databases">
        <title>Phenotypic and genomic properties of Cyclonatronum proteinivorum gen. nov., sp. nov., a haloalkaliphilic bacteroidete from soda lakes possessing Na+-translocating rhodopsin.</title>
        <authorList>
            <person name="Toshchakov S.V."/>
            <person name="Korzhenkov A."/>
            <person name="Samarov N.I."/>
            <person name="Kublanov I.V."/>
            <person name="Muntyan M.S."/>
            <person name="Sorokin D.Y."/>
        </authorList>
    </citation>
    <scope>NUCLEOTIDE SEQUENCE [LARGE SCALE GENOMIC DNA]</scope>
    <source>
        <strain evidence="7 8">Omega</strain>
    </source>
</reference>
<accession>A0A345UFZ5</accession>
<dbReference type="SUPFAM" id="SSF116842">
    <property type="entry name" value="XseB-like"/>
    <property type="match status" value="1"/>
</dbReference>
<dbReference type="PANTHER" id="PTHR34137:SF1">
    <property type="entry name" value="EXODEOXYRIBONUCLEASE 7 SMALL SUBUNIT"/>
    <property type="match status" value="1"/>
</dbReference>
<comment type="catalytic activity">
    <reaction evidence="6">
        <text>Exonucleolytic cleavage in either 5'- to 3'- or 3'- to 5'-direction to yield nucleoside 5'-phosphates.</text>
        <dbReference type="EC" id="3.1.11.6"/>
    </reaction>
</comment>
<dbReference type="InterPro" id="IPR037004">
    <property type="entry name" value="Exonuc_VII_ssu_sf"/>
</dbReference>
<evidence type="ECO:0000313" key="8">
    <source>
        <dbReference type="Proteomes" id="UP000254808"/>
    </source>
</evidence>
<proteinExistence type="inferred from homology"/>
<dbReference type="PANTHER" id="PTHR34137">
    <property type="entry name" value="EXODEOXYRIBONUCLEASE 7 SMALL SUBUNIT"/>
    <property type="match status" value="1"/>
</dbReference>
<gene>
    <name evidence="6" type="primary">xseB</name>
    <name evidence="7" type="ORF">CYPRO_0109</name>
</gene>
<dbReference type="GO" id="GO:0008855">
    <property type="term" value="F:exodeoxyribonuclease VII activity"/>
    <property type="evidence" value="ECO:0007669"/>
    <property type="project" value="UniProtKB-UniRule"/>
</dbReference>
<evidence type="ECO:0000313" key="7">
    <source>
        <dbReference type="EMBL" id="AXI99396.1"/>
    </source>
</evidence>
<evidence type="ECO:0000256" key="4">
    <source>
        <dbReference type="ARBA" id="ARBA00022801"/>
    </source>
</evidence>
<dbReference type="KEGG" id="cprv:CYPRO_0109"/>
<keyword evidence="5 6" id="KW-0269">Exonuclease</keyword>
<organism evidence="7 8">
    <name type="scientific">Cyclonatronum proteinivorum</name>
    <dbReference type="NCBI Taxonomy" id="1457365"/>
    <lineage>
        <taxon>Bacteria</taxon>
        <taxon>Pseudomonadati</taxon>
        <taxon>Balneolota</taxon>
        <taxon>Balneolia</taxon>
        <taxon>Balneolales</taxon>
        <taxon>Cyclonatronaceae</taxon>
        <taxon>Cyclonatronum</taxon>
    </lineage>
</organism>
<keyword evidence="2 6" id="KW-0963">Cytoplasm</keyword>
<dbReference type="EMBL" id="CP027806">
    <property type="protein sequence ID" value="AXI99396.1"/>
    <property type="molecule type" value="Genomic_DNA"/>
</dbReference>
<dbReference type="Gene3D" id="1.10.287.1040">
    <property type="entry name" value="Exonuclease VII, small subunit"/>
    <property type="match status" value="1"/>
</dbReference>
<dbReference type="NCBIfam" id="TIGR01280">
    <property type="entry name" value="xseB"/>
    <property type="match status" value="1"/>
</dbReference>
<dbReference type="PIRSF" id="PIRSF006488">
    <property type="entry name" value="Exonuc_VII_S"/>
    <property type="match status" value="1"/>
</dbReference>
<dbReference type="Pfam" id="PF02609">
    <property type="entry name" value="Exonuc_VII_S"/>
    <property type="match status" value="1"/>
</dbReference>
<keyword evidence="8" id="KW-1185">Reference proteome</keyword>
<evidence type="ECO:0000256" key="2">
    <source>
        <dbReference type="ARBA" id="ARBA00022490"/>
    </source>
</evidence>
<name>A0A345UFZ5_9BACT</name>
<evidence type="ECO:0000256" key="5">
    <source>
        <dbReference type="ARBA" id="ARBA00022839"/>
    </source>
</evidence>
<comment type="subunit">
    <text evidence="6">Heterooligomer composed of large and small subunits.</text>
</comment>
<dbReference type="EC" id="3.1.11.6" evidence="6"/>
<sequence length="70" mass="8112">MSTKDKDLSFEEALIQLEQVVAQLEKPDQPLKESVKHFEQGLKLSRYCNQILEQAELRVEHVKQNDTSSL</sequence>
<comment type="subcellular location">
    <subcellularLocation>
        <location evidence="6">Cytoplasm</location>
    </subcellularLocation>
</comment>
<dbReference type="Proteomes" id="UP000254808">
    <property type="component" value="Chromosome"/>
</dbReference>
<dbReference type="GO" id="GO:0006308">
    <property type="term" value="P:DNA catabolic process"/>
    <property type="evidence" value="ECO:0007669"/>
    <property type="project" value="UniProtKB-UniRule"/>
</dbReference>
<evidence type="ECO:0000256" key="3">
    <source>
        <dbReference type="ARBA" id="ARBA00022722"/>
    </source>
</evidence>
<dbReference type="AlphaFoldDB" id="A0A345UFZ5"/>